<dbReference type="RefSeq" id="WP_187024768.1">
    <property type="nucleotide sequence ID" value="NZ_JACOPB010000032.1"/>
</dbReference>
<accession>A0ABR7HGN4</accession>
<organism evidence="1 2">
    <name type="scientific">Hungatella hominis</name>
    <dbReference type="NCBI Taxonomy" id="2763050"/>
    <lineage>
        <taxon>Bacteria</taxon>
        <taxon>Bacillati</taxon>
        <taxon>Bacillota</taxon>
        <taxon>Clostridia</taxon>
        <taxon>Lachnospirales</taxon>
        <taxon>Lachnospiraceae</taxon>
        <taxon>Hungatella</taxon>
    </lineage>
</organism>
<comment type="caution">
    <text evidence="1">The sequence shown here is derived from an EMBL/GenBank/DDBJ whole genome shotgun (WGS) entry which is preliminary data.</text>
</comment>
<name>A0ABR7HGN4_9FIRM</name>
<dbReference type="Pfam" id="PF20765">
    <property type="entry name" value="Phage_tail_terminator_8"/>
    <property type="match status" value="1"/>
</dbReference>
<protein>
    <submittedName>
        <fullName evidence="1">Uncharacterized protein</fullName>
    </submittedName>
</protein>
<gene>
    <name evidence="1" type="ORF">H8S75_30980</name>
</gene>
<proteinExistence type="predicted"/>
<dbReference type="InterPro" id="IPR049254">
    <property type="entry name" value="Phage_tail_terminator"/>
</dbReference>
<dbReference type="EMBL" id="JACOPB010000032">
    <property type="protein sequence ID" value="MBC5712334.1"/>
    <property type="molecule type" value="Genomic_DNA"/>
</dbReference>
<sequence>MYNEIMDAVTKQLSVLFPPEAGYTIYTDAVEQGLSEPCFFVQFLEPSEKPMIGPRYYRKNAMCIQFLPGDIVKPSRELNRVLDILMDQMHRIELKNGRKINGTDRSGRIDDGVLTFFVQYNAFDIRETIQEDGMSEIKVN</sequence>
<evidence type="ECO:0000313" key="2">
    <source>
        <dbReference type="Proteomes" id="UP000634672"/>
    </source>
</evidence>
<dbReference type="Proteomes" id="UP000634672">
    <property type="component" value="Unassembled WGS sequence"/>
</dbReference>
<keyword evidence="2" id="KW-1185">Reference proteome</keyword>
<evidence type="ECO:0000313" key="1">
    <source>
        <dbReference type="EMBL" id="MBC5712334.1"/>
    </source>
</evidence>
<reference evidence="1 2" key="1">
    <citation type="submission" date="2020-08" db="EMBL/GenBank/DDBJ databases">
        <title>Genome public.</title>
        <authorList>
            <person name="Liu C."/>
            <person name="Sun Q."/>
        </authorList>
    </citation>
    <scope>NUCLEOTIDE SEQUENCE [LARGE SCALE GENOMIC DNA]</scope>
    <source>
        <strain evidence="1 2">NSJ-66</strain>
    </source>
</reference>